<proteinExistence type="inferred from homology"/>
<comment type="PTM">
    <text evidence="9">Sulfation is important for activity and for the binding to a putative membrane receptor.</text>
</comment>
<comment type="subcellular location">
    <subcellularLocation>
        <location evidence="1 9">Secreted</location>
    </subcellularLocation>
</comment>
<evidence type="ECO:0000256" key="2">
    <source>
        <dbReference type="ARBA" id="ARBA00010781"/>
    </source>
</evidence>
<dbReference type="Proteomes" id="UP000231279">
    <property type="component" value="Unassembled WGS sequence"/>
</dbReference>
<comment type="function">
    <text evidence="9">Promotes plant cell differentiation, organogenesis and somatic embryogenesis as well as cell proliferation.</text>
</comment>
<keyword evidence="8 9" id="KW-0339">Growth factor</keyword>
<keyword evidence="3 9" id="KW-0217">Developmental protein</keyword>
<dbReference type="EMBL" id="NKXS01005353">
    <property type="protein sequence ID" value="PIN03894.1"/>
    <property type="molecule type" value="Genomic_DNA"/>
</dbReference>
<comment type="caution">
    <text evidence="10">The sequence shown here is derived from an EMBL/GenBank/DDBJ whole genome shotgun (WGS) entry which is preliminary data.</text>
</comment>
<evidence type="ECO:0000256" key="9">
    <source>
        <dbReference type="RuleBase" id="RU368031"/>
    </source>
</evidence>
<organism evidence="10 11">
    <name type="scientific">Handroanthus impetiginosus</name>
    <dbReference type="NCBI Taxonomy" id="429701"/>
    <lineage>
        <taxon>Eukaryota</taxon>
        <taxon>Viridiplantae</taxon>
        <taxon>Streptophyta</taxon>
        <taxon>Embryophyta</taxon>
        <taxon>Tracheophyta</taxon>
        <taxon>Spermatophyta</taxon>
        <taxon>Magnoliopsida</taxon>
        <taxon>eudicotyledons</taxon>
        <taxon>Gunneridae</taxon>
        <taxon>Pentapetalae</taxon>
        <taxon>asterids</taxon>
        <taxon>lamiids</taxon>
        <taxon>Lamiales</taxon>
        <taxon>Bignoniaceae</taxon>
        <taxon>Crescentiina</taxon>
        <taxon>Tabebuia alliance</taxon>
        <taxon>Handroanthus</taxon>
    </lineage>
</organism>
<dbReference type="STRING" id="429701.A0A2G9GF25"/>
<dbReference type="InterPro" id="IPR009438">
    <property type="entry name" value="Phytosulfokine"/>
</dbReference>
<dbReference type="AlphaFoldDB" id="A0A2G9GF25"/>
<dbReference type="Pfam" id="PF06404">
    <property type="entry name" value="PSK"/>
    <property type="match status" value="1"/>
</dbReference>
<dbReference type="PANTHER" id="PTHR33285">
    <property type="entry name" value="PHYTOSULFOKINES 3"/>
    <property type="match status" value="1"/>
</dbReference>
<gene>
    <name evidence="10" type="ORF">CDL12_23578</name>
</gene>
<keyword evidence="6 9" id="KW-0732">Signal</keyword>
<dbReference type="GO" id="GO:0008283">
    <property type="term" value="P:cell population proliferation"/>
    <property type="evidence" value="ECO:0007669"/>
    <property type="project" value="UniProtKB-UniRule"/>
</dbReference>
<feature type="signal peptide" evidence="9">
    <location>
        <begin position="1"/>
        <end position="25"/>
    </location>
</feature>
<evidence type="ECO:0000256" key="4">
    <source>
        <dbReference type="ARBA" id="ARBA00022525"/>
    </source>
</evidence>
<keyword evidence="7 9" id="KW-0221">Differentiation</keyword>
<name>A0A2G9GF25_9LAMI</name>
<evidence type="ECO:0000256" key="8">
    <source>
        <dbReference type="ARBA" id="ARBA00023030"/>
    </source>
</evidence>
<sequence length="82" mass="9355">MAKVSSLPTITLLFFLLLTSNLVLARPDRTFHDITPVDTQVKINEVHVDEDKCGDVGEDECLMRRTLAAHTDYIYTQKQKHP</sequence>
<evidence type="ECO:0000256" key="5">
    <source>
        <dbReference type="ARBA" id="ARBA00022641"/>
    </source>
</evidence>
<keyword evidence="4 9" id="KW-0964">Secreted</keyword>
<comment type="PTM">
    <text evidence="9">PSK-alpha is produced by endopeptidase digestion. PSK-beta is produced from PSK-alpha by exopeptidase digestion.</text>
</comment>
<dbReference type="GO" id="GO:0030154">
    <property type="term" value="P:cell differentiation"/>
    <property type="evidence" value="ECO:0007669"/>
    <property type="project" value="UniProtKB-UniRule"/>
</dbReference>
<keyword evidence="11" id="KW-1185">Reference proteome</keyword>
<dbReference type="OrthoDB" id="1858282at2759"/>
<dbReference type="GO" id="GO:0008083">
    <property type="term" value="F:growth factor activity"/>
    <property type="evidence" value="ECO:0007669"/>
    <property type="project" value="UniProtKB-UniRule"/>
</dbReference>
<protein>
    <recommendedName>
        <fullName evidence="9">Phytosulfokine</fullName>
    </recommendedName>
    <component>
        <recommendedName>
            <fullName evidence="9">Phytosulfokine-alpha</fullName>
            <shortName evidence="9">PSK-alpha</shortName>
            <shortName evidence="9">Phytosulfokine-a</shortName>
        </recommendedName>
    </component>
    <component>
        <recommendedName>
            <fullName evidence="9">Phytosulfokine-beta</fullName>
            <shortName evidence="9">PSK-beta</shortName>
            <shortName evidence="9">Phytosulfokine-b</shortName>
        </recommendedName>
    </component>
</protein>
<evidence type="ECO:0000313" key="10">
    <source>
        <dbReference type="EMBL" id="PIN03894.1"/>
    </source>
</evidence>
<comment type="similarity">
    <text evidence="2 9">Belongs to the phytosulfokine family.</text>
</comment>
<evidence type="ECO:0000256" key="7">
    <source>
        <dbReference type="ARBA" id="ARBA00022782"/>
    </source>
</evidence>
<reference evidence="11" key="1">
    <citation type="journal article" date="2018" name="Gigascience">
        <title>Genome assembly of the Pink Ipe (Handroanthus impetiginosus, Bignoniaceae), a highly valued, ecologically keystone Neotropical timber forest tree.</title>
        <authorList>
            <person name="Silva-Junior O.B."/>
            <person name="Grattapaglia D."/>
            <person name="Novaes E."/>
            <person name="Collevatti R.G."/>
        </authorList>
    </citation>
    <scope>NUCLEOTIDE SEQUENCE [LARGE SCALE GENOMIC DNA]</scope>
    <source>
        <strain evidence="11">cv. UFG-1</strain>
    </source>
</reference>
<accession>A0A2G9GF25</accession>
<dbReference type="GO" id="GO:0005576">
    <property type="term" value="C:extracellular region"/>
    <property type="evidence" value="ECO:0007669"/>
    <property type="project" value="UniProtKB-SubCell"/>
</dbReference>
<dbReference type="PANTHER" id="PTHR33285:SF55">
    <property type="entry name" value="PHYTOSULFOKINES 3"/>
    <property type="match status" value="1"/>
</dbReference>
<evidence type="ECO:0000256" key="1">
    <source>
        <dbReference type="ARBA" id="ARBA00004613"/>
    </source>
</evidence>
<evidence type="ECO:0000256" key="6">
    <source>
        <dbReference type="ARBA" id="ARBA00022729"/>
    </source>
</evidence>
<evidence type="ECO:0000313" key="11">
    <source>
        <dbReference type="Proteomes" id="UP000231279"/>
    </source>
</evidence>
<feature type="chain" id="PRO_5031611818" description="Phytosulfokine" evidence="9">
    <location>
        <begin position="26"/>
        <end position="82"/>
    </location>
</feature>
<evidence type="ECO:0000256" key="3">
    <source>
        <dbReference type="ARBA" id="ARBA00022473"/>
    </source>
</evidence>
<keyword evidence="5 9" id="KW-0765">Sulfation</keyword>